<proteinExistence type="predicted"/>
<feature type="non-terminal residue" evidence="2">
    <location>
        <position position="1"/>
    </location>
</feature>
<evidence type="ECO:0000313" key="2">
    <source>
        <dbReference type="EMBL" id="KAK1130861.1"/>
    </source>
</evidence>
<dbReference type="Proteomes" id="UP001177670">
    <property type="component" value="Unassembled WGS sequence"/>
</dbReference>
<evidence type="ECO:0000256" key="1">
    <source>
        <dbReference type="SAM" id="MobiDB-lite"/>
    </source>
</evidence>
<dbReference type="AlphaFoldDB" id="A0AA40G4D2"/>
<sequence>AFRFDRWEKKKKDKEGRSEERSRAVEFVGKPGLSYDGVPADLPLGPFFSRAGILYTGWKFTSVPRVYRHRFPPPVIVSRRKRKAGVENNGEDTTRRRVRSCAKRESQGLVVERWSKQLGDRLYRLAFMV</sequence>
<gene>
    <name evidence="2" type="ORF">K0M31_017165</name>
</gene>
<protein>
    <submittedName>
        <fullName evidence="2">Uncharacterized protein</fullName>
    </submittedName>
</protein>
<accession>A0AA40G4D2</accession>
<reference evidence="2" key="1">
    <citation type="submission" date="2021-10" db="EMBL/GenBank/DDBJ databases">
        <title>Melipona bicolor Genome sequencing and assembly.</title>
        <authorList>
            <person name="Araujo N.S."/>
            <person name="Arias M.C."/>
        </authorList>
    </citation>
    <scope>NUCLEOTIDE SEQUENCE</scope>
    <source>
        <strain evidence="2">USP_2M_L1-L4_2017</strain>
        <tissue evidence="2">Whole body</tissue>
    </source>
</reference>
<comment type="caution">
    <text evidence="2">The sequence shown here is derived from an EMBL/GenBank/DDBJ whole genome shotgun (WGS) entry which is preliminary data.</text>
</comment>
<feature type="region of interest" description="Disordered" evidence="1">
    <location>
        <begin position="1"/>
        <end position="23"/>
    </location>
</feature>
<keyword evidence="3" id="KW-1185">Reference proteome</keyword>
<organism evidence="2 3">
    <name type="scientific">Melipona bicolor</name>
    <dbReference type="NCBI Taxonomy" id="60889"/>
    <lineage>
        <taxon>Eukaryota</taxon>
        <taxon>Metazoa</taxon>
        <taxon>Ecdysozoa</taxon>
        <taxon>Arthropoda</taxon>
        <taxon>Hexapoda</taxon>
        <taxon>Insecta</taxon>
        <taxon>Pterygota</taxon>
        <taxon>Neoptera</taxon>
        <taxon>Endopterygota</taxon>
        <taxon>Hymenoptera</taxon>
        <taxon>Apocrita</taxon>
        <taxon>Aculeata</taxon>
        <taxon>Apoidea</taxon>
        <taxon>Anthophila</taxon>
        <taxon>Apidae</taxon>
        <taxon>Melipona</taxon>
    </lineage>
</organism>
<dbReference type="EMBL" id="JAHYIQ010000006">
    <property type="protein sequence ID" value="KAK1130861.1"/>
    <property type="molecule type" value="Genomic_DNA"/>
</dbReference>
<name>A0AA40G4D2_9HYME</name>
<feature type="non-terminal residue" evidence="2">
    <location>
        <position position="129"/>
    </location>
</feature>
<evidence type="ECO:0000313" key="3">
    <source>
        <dbReference type="Proteomes" id="UP001177670"/>
    </source>
</evidence>